<dbReference type="GO" id="GO:0006869">
    <property type="term" value="P:lipid transport"/>
    <property type="evidence" value="ECO:0007669"/>
    <property type="project" value="InterPro"/>
</dbReference>
<dbReference type="RefSeq" id="XP_030747545.1">
    <property type="nucleotide sequence ID" value="XM_030891685.1"/>
</dbReference>
<dbReference type="Pfam" id="PF07464">
    <property type="entry name" value="ApoLp-III"/>
    <property type="match status" value="1"/>
</dbReference>
<dbReference type="GO" id="GO:0008289">
    <property type="term" value="F:lipid binding"/>
    <property type="evidence" value="ECO:0007669"/>
    <property type="project" value="InterPro"/>
</dbReference>
<dbReference type="GO" id="GO:0005576">
    <property type="term" value="C:extracellular region"/>
    <property type="evidence" value="ECO:0007669"/>
    <property type="project" value="InterPro"/>
</dbReference>
<organism evidence="2 3">
    <name type="scientific">Sitophilus oryzae</name>
    <name type="common">Rice weevil</name>
    <name type="synonym">Curculio oryzae</name>
    <dbReference type="NCBI Taxonomy" id="7048"/>
    <lineage>
        <taxon>Eukaryota</taxon>
        <taxon>Metazoa</taxon>
        <taxon>Ecdysozoa</taxon>
        <taxon>Arthropoda</taxon>
        <taxon>Hexapoda</taxon>
        <taxon>Insecta</taxon>
        <taxon>Pterygota</taxon>
        <taxon>Neoptera</taxon>
        <taxon>Endopterygota</taxon>
        <taxon>Coleoptera</taxon>
        <taxon>Polyphaga</taxon>
        <taxon>Cucujiformia</taxon>
        <taxon>Curculionidae</taxon>
        <taxon>Dryophthorinae</taxon>
        <taxon>Sitophilus</taxon>
    </lineage>
</organism>
<feature type="signal peptide" evidence="1">
    <location>
        <begin position="1"/>
        <end position="20"/>
    </location>
</feature>
<gene>
    <name evidence="3" type="primary">LOC115876020</name>
</gene>
<feature type="chain" id="PRO_5027046587" evidence="1">
    <location>
        <begin position="21"/>
        <end position="192"/>
    </location>
</feature>
<dbReference type="InterPro" id="IPR010009">
    <property type="entry name" value="ApoLp-III"/>
</dbReference>
<dbReference type="KEGG" id="soy:115876020"/>
<dbReference type="Proteomes" id="UP000504635">
    <property type="component" value="Unplaced"/>
</dbReference>
<keyword evidence="1" id="KW-0732">Signal</keyword>
<dbReference type="InParanoid" id="A0A6J2X996"/>
<evidence type="ECO:0000313" key="2">
    <source>
        <dbReference type="Proteomes" id="UP000504635"/>
    </source>
</evidence>
<evidence type="ECO:0000256" key="1">
    <source>
        <dbReference type="SAM" id="SignalP"/>
    </source>
</evidence>
<dbReference type="SUPFAM" id="SSF58113">
    <property type="entry name" value="Apolipoprotein A-I"/>
    <property type="match status" value="1"/>
</dbReference>
<reference evidence="3" key="1">
    <citation type="submission" date="2025-08" db="UniProtKB">
        <authorList>
            <consortium name="RefSeq"/>
        </authorList>
    </citation>
    <scope>IDENTIFICATION</scope>
    <source>
        <tissue evidence="3">Gonads</tissue>
    </source>
</reference>
<keyword evidence="2" id="KW-1185">Reference proteome</keyword>
<evidence type="ECO:0000313" key="3">
    <source>
        <dbReference type="RefSeq" id="XP_030747545.1"/>
    </source>
</evidence>
<protein>
    <submittedName>
        <fullName evidence="3">Uncharacterized protein LOC115876020</fullName>
    </submittedName>
</protein>
<dbReference type="PROSITE" id="PS51257">
    <property type="entry name" value="PROKAR_LIPOPROTEIN"/>
    <property type="match status" value="1"/>
</dbReference>
<accession>A0A6J2X996</accession>
<dbReference type="Gene3D" id="1.20.120.20">
    <property type="entry name" value="Apolipoprotein"/>
    <property type="match status" value="1"/>
</dbReference>
<dbReference type="GeneID" id="115876020"/>
<dbReference type="AlphaFoldDB" id="A0A6J2X996"/>
<name>A0A6J2X996_SITOR</name>
<sequence length="192" mass="20752">MYKFVVVSVIALVVLQGCLAKPRAKQASTPIEKSQIDELAATARQVVQNVSATIEGNLPDSKQVANSIVENTQKFATKLKSVVDDLSKQTAEHKGDFENVLKQIETNFKSTADSLEKAVGPEATAKAKDLKKKLDDGLNNAITEAEKLVKAVEPGATQLKTDVTNTVKGLLDQIVEVSKNLKHDLDKSLAKQ</sequence>
<dbReference type="OrthoDB" id="6755152at2759"/>
<proteinExistence type="predicted"/>